<name>A0A562DKV1_RHORH</name>
<dbReference type="AlphaFoldDB" id="A0A562DKV1"/>
<dbReference type="SUPFAM" id="SSF103473">
    <property type="entry name" value="MFS general substrate transporter"/>
    <property type="match status" value="1"/>
</dbReference>
<keyword evidence="1" id="KW-1133">Transmembrane helix</keyword>
<evidence type="ECO:0000256" key="1">
    <source>
        <dbReference type="SAM" id="Phobius"/>
    </source>
</evidence>
<evidence type="ECO:0000313" key="3">
    <source>
        <dbReference type="Proteomes" id="UP000317573"/>
    </source>
</evidence>
<dbReference type="InterPro" id="IPR036259">
    <property type="entry name" value="MFS_trans_sf"/>
</dbReference>
<protein>
    <submittedName>
        <fullName evidence="2">DHA1 family bicyclomycin/chloramphenicol resistance-like MFS transporter</fullName>
    </submittedName>
</protein>
<feature type="transmembrane region" description="Helical" evidence="1">
    <location>
        <begin position="48"/>
        <end position="72"/>
    </location>
</feature>
<keyword evidence="1" id="KW-0812">Transmembrane</keyword>
<gene>
    <name evidence="2" type="ORF">L618_004100000140</name>
</gene>
<dbReference type="EMBL" id="VLJT01000041">
    <property type="protein sequence ID" value="TWH10302.1"/>
    <property type="molecule type" value="Genomic_DNA"/>
</dbReference>
<feature type="transmembrane region" description="Helical" evidence="1">
    <location>
        <begin position="84"/>
        <end position="104"/>
    </location>
</feature>
<evidence type="ECO:0000313" key="2">
    <source>
        <dbReference type="EMBL" id="TWH10302.1"/>
    </source>
</evidence>
<accession>A0A562DKV1</accession>
<proteinExistence type="predicted"/>
<keyword evidence="1" id="KW-0472">Membrane</keyword>
<sequence length="112" mass="12326">MFWVLAVLNLILLIGSFILKEGLPQQLRSKSGVRRLFSNAGRVLRNRRYLGFTFTFSIAAMFGYISASPFVVQKILELSTTAYSLIFTLNALGLTITSVVAVRLPDAVGPCP</sequence>
<organism evidence="2 3">
    <name type="scientific">Rhodococcus rhodochrous J45</name>
    <dbReference type="NCBI Taxonomy" id="935266"/>
    <lineage>
        <taxon>Bacteria</taxon>
        <taxon>Bacillati</taxon>
        <taxon>Actinomycetota</taxon>
        <taxon>Actinomycetes</taxon>
        <taxon>Mycobacteriales</taxon>
        <taxon>Nocardiaceae</taxon>
        <taxon>Rhodococcus</taxon>
    </lineage>
</organism>
<dbReference type="Gene3D" id="1.20.1720.10">
    <property type="entry name" value="Multidrug resistance protein D"/>
    <property type="match status" value="1"/>
</dbReference>
<dbReference type="RefSeq" id="WP_183070843.1">
    <property type="nucleotide sequence ID" value="NZ_VLJT01000041.1"/>
</dbReference>
<comment type="caution">
    <text evidence="2">The sequence shown here is derived from an EMBL/GenBank/DDBJ whole genome shotgun (WGS) entry which is preliminary data.</text>
</comment>
<reference evidence="2 3" key="1">
    <citation type="submission" date="2019-07" db="EMBL/GenBank/DDBJ databases">
        <title>Genome sequencing of lignin-degrading bacterial isolates.</title>
        <authorList>
            <person name="Gladden J."/>
        </authorList>
    </citation>
    <scope>NUCLEOTIDE SEQUENCE [LARGE SCALE GENOMIC DNA]</scope>
    <source>
        <strain evidence="2 3">J45</strain>
    </source>
</reference>
<dbReference type="Proteomes" id="UP000317573">
    <property type="component" value="Unassembled WGS sequence"/>
</dbReference>